<reference evidence="1" key="1">
    <citation type="submission" date="2014-09" db="EMBL/GenBank/DDBJ databases">
        <authorList>
            <person name="Magalhaes I.L.F."/>
            <person name="Oliveira U."/>
            <person name="Santos F.R."/>
            <person name="Vidigal T.H.D.A."/>
            <person name="Brescovit A.D."/>
            <person name="Santos A.J."/>
        </authorList>
    </citation>
    <scope>NUCLEOTIDE SEQUENCE</scope>
    <source>
        <tissue evidence="1">Shoot tissue taken approximately 20 cm above the soil surface</tissue>
    </source>
</reference>
<accession>A0A0A9E6W1</accession>
<proteinExistence type="predicted"/>
<dbReference type="EMBL" id="GBRH01206188">
    <property type="protein sequence ID" value="JAD91707.1"/>
    <property type="molecule type" value="Transcribed_RNA"/>
</dbReference>
<dbReference type="AlphaFoldDB" id="A0A0A9E6W1"/>
<organism evidence="1">
    <name type="scientific">Arundo donax</name>
    <name type="common">Giant reed</name>
    <name type="synonym">Donax arundinaceus</name>
    <dbReference type="NCBI Taxonomy" id="35708"/>
    <lineage>
        <taxon>Eukaryota</taxon>
        <taxon>Viridiplantae</taxon>
        <taxon>Streptophyta</taxon>
        <taxon>Embryophyta</taxon>
        <taxon>Tracheophyta</taxon>
        <taxon>Spermatophyta</taxon>
        <taxon>Magnoliopsida</taxon>
        <taxon>Liliopsida</taxon>
        <taxon>Poales</taxon>
        <taxon>Poaceae</taxon>
        <taxon>PACMAD clade</taxon>
        <taxon>Arundinoideae</taxon>
        <taxon>Arundineae</taxon>
        <taxon>Arundo</taxon>
    </lineage>
</organism>
<protein>
    <submittedName>
        <fullName evidence="1">Uncharacterized protein</fullName>
    </submittedName>
</protein>
<sequence length="60" mass="6722">MCQHLLLLNNGKPTSMSLPCFACMLFLNHHSTVYIQLYTQSIVCTIEVSLFCSAQITEAL</sequence>
<evidence type="ECO:0000313" key="1">
    <source>
        <dbReference type="EMBL" id="JAD91707.1"/>
    </source>
</evidence>
<reference evidence="1" key="2">
    <citation type="journal article" date="2015" name="Data Brief">
        <title>Shoot transcriptome of the giant reed, Arundo donax.</title>
        <authorList>
            <person name="Barrero R.A."/>
            <person name="Guerrero F.D."/>
            <person name="Moolhuijzen P."/>
            <person name="Goolsby J.A."/>
            <person name="Tidwell J."/>
            <person name="Bellgard S.E."/>
            <person name="Bellgard M.I."/>
        </authorList>
    </citation>
    <scope>NUCLEOTIDE SEQUENCE</scope>
    <source>
        <tissue evidence="1">Shoot tissue taken approximately 20 cm above the soil surface</tissue>
    </source>
</reference>
<name>A0A0A9E6W1_ARUDO</name>